<dbReference type="OrthoDB" id="1143647at2759"/>
<dbReference type="EMBL" id="JXTC01000014">
    <property type="protein sequence ID" value="POO00151.1"/>
    <property type="molecule type" value="Genomic_DNA"/>
</dbReference>
<dbReference type="InterPro" id="IPR029466">
    <property type="entry name" value="NAM-associated_C"/>
</dbReference>
<dbReference type="FunCoup" id="A0A2P5FQW9">
    <property type="interactions" value="56"/>
</dbReference>
<accession>A0A2P5FQW9</accession>
<dbReference type="AlphaFoldDB" id="A0A2P5FQW9"/>
<organism evidence="3 4">
    <name type="scientific">Trema orientale</name>
    <name type="common">Charcoal tree</name>
    <name type="synonym">Celtis orientalis</name>
    <dbReference type="NCBI Taxonomy" id="63057"/>
    <lineage>
        <taxon>Eukaryota</taxon>
        <taxon>Viridiplantae</taxon>
        <taxon>Streptophyta</taxon>
        <taxon>Embryophyta</taxon>
        <taxon>Tracheophyta</taxon>
        <taxon>Spermatophyta</taxon>
        <taxon>Magnoliopsida</taxon>
        <taxon>eudicotyledons</taxon>
        <taxon>Gunneridae</taxon>
        <taxon>Pentapetalae</taxon>
        <taxon>rosids</taxon>
        <taxon>fabids</taxon>
        <taxon>Rosales</taxon>
        <taxon>Cannabaceae</taxon>
        <taxon>Trema</taxon>
    </lineage>
</organism>
<dbReference type="Proteomes" id="UP000237000">
    <property type="component" value="Unassembled WGS sequence"/>
</dbReference>
<evidence type="ECO:0000256" key="1">
    <source>
        <dbReference type="SAM" id="Coils"/>
    </source>
</evidence>
<feature type="coiled-coil region" evidence="1">
    <location>
        <begin position="217"/>
        <end position="256"/>
    </location>
</feature>
<dbReference type="STRING" id="63057.A0A2P5FQW9"/>
<sequence>MEESQNLTKRGKSFTNNQDVAICNAWLAIVQDPVVGNLQTSNNFWDRVLEHYTKNANDESIRSRISIISRWGRIMRSCNKFRRHLTQIENRRQGGMTEAKMVLQAKQLYIEIEKKKFIFDHCWEILKQSVKWQDLAAEERKNATISTISDFPHSSSPSEVLGIPVSQYANTKRLICMKAEKESQKKSNLVIDSTSSSCLCDLMFEFNKRSSEAQELRAVYEERKLRLLEEANERERRKAEVELKIMVEKNDRDQKEMDDKIMMMDTSGMDSRTRAYFDCRKAEILAKIVQPTNLEHCVPLPPSPSQD</sequence>
<evidence type="ECO:0000313" key="4">
    <source>
        <dbReference type="Proteomes" id="UP000237000"/>
    </source>
</evidence>
<evidence type="ECO:0000313" key="3">
    <source>
        <dbReference type="EMBL" id="POO00151.1"/>
    </source>
</evidence>
<keyword evidence="4" id="KW-1185">Reference proteome</keyword>
<protein>
    <submittedName>
        <fullName evidence="3">No apical meristem-associated, C-terminal domain containing protein</fullName>
    </submittedName>
</protein>
<gene>
    <name evidence="3" type="ORF">TorRG33x02_039290</name>
</gene>
<name>A0A2P5FQW9_TREOI</name>
<keyword evidence="1" id="KW-0175">Coiled coil</keyword>
<dbReference type="PANTHER" id="PTHR45125:SF51">
    <property type="entry name" value="F21J9.4-RELATED"/>
    <property type="match status" value="1"/>
</dbReference>
<proteinExistence type="predicted"/>
<reference evidence="4" key="1">
    <citation type="submission" date="2016-06" db="EMBL/GenBank/DDBJ databases">
        <title>Parallel loss of symbiosis genes in relatives of nitrogen-fixing non-legume Parasponia.</title>
        <authorList>
            <person name="Van Velzen R."/>
            <person name="Holmer R."/>
            <person name="Bu F."/>
            <person name="Rutten L."/>
            <person name="Van Zeijl A."/>
            <person name="Liu W."/>
            <person name="Santuari L."/>
            <person name="Cao Q."/>
            <person name="Sharma T."/>
            <person name="Shen D."/>
            <person name="Roswanjaya Y."/>
            <person name="Wardhani T."/>
            <person name="Kalhor M.S."/>
            <person name="Jansen J."/>
            <person name="Van den Hoogen J."/>
            <person name="Gungor B."/>
            <person name="Hartog M."/>
            <person name="Hontelez J."/>
            <person name="Verver J."/>
            <person name="Yang W.-C."/>
            <person name="Schijlen E."/>
            <person name="Repin R."/>
            <person name="Schilthuizen M."/>
            <person name="Schranz E."/>
            <person name="Heidstra R."/>
            <person name="Miyata K."/>
            <person name="Fedorova E."/>
            <person name="Kohlen W."/>
            <person name="Bisseling T."/>
            <person name="Smit S."/>
            <person name="Geurts R."/>
        </authorList>
    </citation>
    <scope>NUCLEOTIDE SEQUENCE [LARGE SCALE GENOMIC DNA]</scope>
    <source>
        <strain evidence="4">cv. RG33-2</strain>
    </source>
</reference>
<evidence type="ECO:0000259" key="2">
    <source>
        <dbReference type="Pfam" id="PF14303"/>
    </source>
</evidence>
<dbReference type="PANTHER" id="PTHR45125">
    <property type="entry name" value="F21J9.4-RELATED"/>
    <property type="match status" value="1"/>
</dbReference>
<feature type="domain" description="No apical meristem-associated C-terminal" evidence="2">
    <location>
        <begin position="115"/>
        <end position="284"/>
    </location>
</feature>
<dbReference type="InParanoid" id="A0A2P5FQW9"/>
<comment type="caution">
    <text evidence="3">The sequence shown here is derived from an EMBL/GenBank/DDBJ whole genome shotgun (WGS) entry which is preliminary data.</text>
</comment>
<dbReference type="Pfam" id="PF14303">
    <property type="entry name" value="NAM-associated"/>
    <property type="match status" value="1"/>
</dbReference>